<evidence type="ECO:0000256" key="2">
    <source>
        <dbReference type="ARBA" id="ARBA00023239"/>
    </source>
</evidence>
<protein>
    <recommendedName>
        <fullName evidence="1">glutathione-specific gamma-glutamylcyclotransferase</fullName>
        <ecNumber evidence="1">4.3.2.7</ecNumber>
    </recommendedName>
</protein>
<dbReference type="CDD" id="cd06661">
    <property type="entry name" value="GGCT_like"/>
    <property type="match status" value="1"/>
</dbReference>
<dbReference type="GO" id="GO:0061928">
    <property type="term" value="F:glutathione specific gamma-glutamylcyclotransferase activity"/>
    <property type="evidence" value="ECO:0007669"/>
    <property type="project" value="UniProtKB-EC"/>
</dbReference>
<dbReference type="InterPro" id="IPR006840">
    <property type="entry name" value="ChaC"/>
</dbReference>
<dbReference type="Pfam" id="PF04752">
    <property type="entry name" value="ChaC"/>
    <property type="match status" value="1"/>
</dbReference>
<sequence length="199" mass="22277">MAADMDEFWVFGYGSLMWNPGFRFEEKWTARAFGYRRSLCVHSWVHRGTEQRPGLVLGLDYGGSCIGTAFRVALPDKAEVIDYLRERELVTRVYKERVMPVQLLDGRRVPALAYVVDRDHAQYAGGRTPAEAAATVADAVGRSGPNSEYVLNTLAHLREMGIRDQWLEEVAAELSISASAGPGLAHRPEYRTIFGQRDA</sequence>
<dbReference type="SUPFAM" id="SSF110857">
    <property type="entry name" value="Gamma-glutamyl cyclotransferase-like"/>
    <property type="match status" value="1"/>
</dbReference>
<dbReference type="InterPro" id="IPR013024">
    <property type="entry name" value="GGCT-like"/>
</dbReference>
<dbReference type="OrthoDB" id="9795692at2"/>
<keyword evidence="2" id="KW-0456">Lyase</keyword>
<dbReference type="RefSeq" id="WP_050980120.1">
    <property type="nucleotide sequence ID" value="NZ_AJQT01000086.1"/>
</dbReference>
<dbReference type="InterPro" id="IPR036568">
    <property type="entry name" value="GGCT-like_sf"/>
</dbReference>
<dbReference type="PANTHER" id="PTHR12192">
    <property type="entry name" value="CATION TRANSPORT PROTEIN CHAC-RELATED"/>
    <property type="match status" value="1"/>
</dbReference>
<dbReference type="KEGG" id="esj:SJ05684_c26760"/>
<evidence type="ECO:0000313" key="3">
    <source>
        <dbReference type="EMBL" id="ASY64108.1"/>
    </source>
</evidence>
<dbReference type="AlphaFoldDB" id="A0A249PDW3"/>
<dbReference type="STRING" id="716928.GCA_000261485_04025"/>
<dbReference type="GO" id="GO:0005737">
    <property type="term" value="C:cytoplasm"/>
    <property type="evidence" value="ECO:0007669"/>
    <property type="project" value="TreeGrafter"/>
</dbReference>
<dbReference type="Gene3D" id="3.10.490.10">
    <property type="entry name" value="Gamma-glutamyl cyclotransferase-like"/>
    <property type="match status" value="1"/>
</dbReference>
<proteinExistence type="predicted"/>
<evidence type="ECO:0000313" key="4">
    <source>
        <dbReference type="Proteomes" id="UP000217211"/>
    </source>
</evidence>
<accession>A0A249PDW3</accession>
<dbReference type="GO" id="GO:0006751">
    <property type="term" value="P:glutathione catabolic process"/>
    <property type="evidence" value="ECO:0007669"/>
    <property type="project" value="InterPro"/>
</dbReference>
<name>A0A249PDW3_9HYPH</name>
<evidence type="ECO:0000256" key="1">
    <source>
        <dbReference type="ARBA" id="ARBA00012344"/>
    </source>
</evidence>
<keyword evidence="4" id="KW-1185">Reference proteome</keyword>
<dbReference type="PANTHER" id="PTHR12192:SF2">
    <property type="entry name" value="GLUTATHIONE-SPECIFIC GAMMA-GLUTAMYLCYCLOTRANSFERASE 2"/>
    <property type="match status" value="1"/>
</dbReference>
<dbReference type="EC" id="4.3.2.7" evidence="1"/>
<gene>
    <name evidence="3" type="ORF">SJ05684_c26760</name>
</gene>
<dbReference type="EMBL" id="CP023067">
    <property type="protein sequence ID" value="ASY64108.1"/>
    <property type="molecule type" value="Genomic_DNA"/>
</dbReference>
<organism evidence="3 4">
    <name type="scientific">Sinorhizobium sojae CCBAU 05684</name>
    <dbReference type="NCBI Taxonomy" id="716928"/>
    <lineage>
        <taxon>Bacteria</taxon>
        <taxon>Pseudomonadati</taxon>
        <taxon>Pseudomonadota</taxon>
        <taxon>Alphaproteobacteria</taxon>
        <taxon>Hyphomicrobiales</taxon>
        <taxon>Rhizobiaceae</taxon>
        <taxon>Sinorhizobium/Ensifer group</taxon>
        <taxon>Sinorhizobium</taxon>
    </lineage>
</organism>
<dbReference type="Proteomes" id="UP000217211">
    <property type="component" value="Chromosome"/>
</dbReference>
<dbReference type="eggNOG" id="COG3703">
    <property type="taxonomic scope" value="Bacteria"/>
</dbReference>
<reference evidence="3 4" key="1">
    <citation type="submission" date="2017-08" db="EMBL/GenBank/DDBJ databases">
        <title>Multipartite genome sequences of Sinorhizobium species nodulating soybeans.</title>
        <authorList>
            <person name="Tian C.F."/>
        </authorList>
    </citation>
    <scope>NUCLEOTIDE SEQUENCE [LARGE SCALE GENOMIC DNA]</scope>
    <source>
        <strain evidence="3 4">CCBAU 05684</strain>
    </source>
</reference>